<dbReference type="RefSeq" id="WP_379563987.1">
    <property type="nucleotide sequence ID" value="NZ_JBHSQK010000007.1"/>
</dbReference>
<dbReference type="Gene3D" id="3.20.20.30">
    <property type="entry name" value="Luciferase-like domain"/>
    <property type="match status" value="1"/>
</dbReference>
<sequence>MTVEFVGMIGTQEVSEIHPAAGPVVDRDTVRRFVSAHEEGGFDKVLVGHSSSTPDGLQVAAYGAAHSERLGFLVAHRPGFTAPTLAARQYATLDHFSGGGRVAMHVISGGSDVDQRRDGDWLDKEQRYARTDEYLDVVRRAWYEPEAFDHTGEHYRVAGVRQEIRPLSSRIPIFFGGSSEAAYRVGGKHADVFALWGEPLAETAEQIEKVHAAARAAGRTELPRISVSFRPILGATEEQAWERAHAIRDRIVAAKGGHGSFTGTRMRESWGTAAGGAGGVDEHRGPSNVGSPRLLAAAEKGELHDRCLWTATAVASGAAGNSTALVGTPETVARALLDYVDIGVTTLLIRGYDPVADATAYGRDLLPLVRTEVARRSQKVPA</sequence>
<evidence type="ECO:0000256" key="4">
    <source>
        <dbReference type="ARBA" id="ARBA00023033"/>
    </source>
</evidence>
<evidence type="ECO:0000259" key="5">
    <source>
        <dbReference type="Pfam" id="PF00296"/>
    </source>
</evidence>
<dbReference type="SUPFAM" id="SSF51679">
    <property type="entry name" value="Bacterial luciferase-like"/>
    <property type="match status" value="1"/>
</dbReference>
<proteinExistence type="predicted"/>
<evidence type="ECO:0000313" key="7">
    <source>
        <dbReference type="Proteomes" id="UP001596119"/>
    </source>
</evidence>
<dbReference type="EC" id="1.-.-.-" evidence="6"/>
<dbReference type="PANTHER" id="PTHR42847:SF9">
    <property type="entry name" value="BLL6451 PROTEIN"/>
    <property type="match status" value="1"/>
</dbReference>
<gene>
    <name evidence="6" type="ORF">ACFQH9_03195</name>
</gene>
<dbReference type="Pfam" id="PF00296">
    <property type="entry name" value="Bac_luciferase"/>
    <property type="match status" value="1"/>
</dbReference>
<dbReference type="InterPro" id="IPR011251">
    <property type="entry name" value="Luciferase-like_dom"/>
</dbReference>
<dbReference type="InterPro" id="IPR036661">
    <property type="entry name" value="Luciferase-like_sf"/>
</dbReference>
<keyword evidence="7" id="KW-1185">Reference proteome</keyword>
<protein>
    <submittedName>
        <fullName evidence="6">LLM class flavin-dependent oxidoreductase</fullName>
        <ecNumber evidence="6">1.-.-.-</ecNumber>
    </submittedName>
</protein>
<organism evidence="6 7">
    <name type="scientific">Pseudonocardia lutea</name>
    <dbReference type="NCBI Taxonomy" id="2172015"/>
    <lineage>
        <taxon>Bacteria</taxon>
        <taxon>Bacillati</taxon>
        <taxon>Actinomycetota</taxon>
        <taxon>Actinomycetes</taxon>
        <taxon>Pseudonocardiales</taxon>
        <taxon>Pseudonocardiaceae</taxon>
        <taxon>Pseudonocardia</taxon>
    </lineage>
</organism>
<feature type="domain" description="Luciferase-like" evidence="5">
    <location>
        <begin position="21"/>
        <end position="345"/>
    </location>
</feature>
<accession>A0ABW1I4J0</accession>
<evidence type="ECO:0000256" key="3">
    <source>
        <dbReference type="ARBA" id="ARBA00023002"/>
    </source>
</evidence>
<reference evidence="7" key="1">
    <citation type="journal article" date="2019" name="Int. J. Syst. Evol. Microbiol.">
        <title>The Global Catalogue of Microorganisms (GCM) 10K type strain sequencing project: providing services to taxonomists for standard genome sequencing and annotation.</title>
        <authorList>
            <consortium name="The Broad Institute Genomics Platform"/>
            <consortium name="The Broad Institute Genome Sequencing Center for Infectious Disease"/>
            <person name="Wu L."/>
            <person name="Ma J."/>
        </authorList>
    </citation>
    <scope>NUCLEOTIDE SEQUENCE [LARGE SCALE GENOMIC DNA]</scope>
    <source>
        <strain evidence="7">CGMCC 4.7397</strain>
    </source>
</reference>
<keyword evidence="1" id="KW-0285">Flavoprotein</keyword>
<comment type="caution">
    <text evidence="6">The sequence shown here is derived from an EMBL/GenBank/DDBJ whole genome shotgun (WGS) entry which is preliminary data.</text>
</comment>
<name>A0ABW1I4J0_9PSEU</name>
<keyword evidence="3 6" id="KW-0560">Oxidoreductase</keyword>
<keyword evidence="2" id="KW-0288">FMN</keyword>
<dbReference type="PANTHER" id="PTHR42847">
    <property type="entry name" value="ALKANESULFONATE MONOOXYGENASE"/>
    <property type="match status" value="1"/>
</dbReference>
<dbReference type="GO" id="GO:0016491">
    <property type="term" value="F:oxidoreductase activity"/>
    <property type="evidence" value="ECO:0007669"/>
    <property type="project" value="UniProtKB-KW"/>
</dbReference>
<dbReference type="InterPro" id="IPR050172">
    <property type="entry name" value="SsuD_RutA_monooxygenase"/>
</dbReference>
<dbReference type="EMBL" id="JBHSQK010000007">
    <property type="protein sequence ID" value="MFC5947282.1"/>
    <property type="molecule type" value="Genomic_DNA"/>
</dbReference>
<evidence type="ECO:0000256" key="2">
    <source>
        <dbReference type="ARBA" id="ARBA00022643"/>
    </source>
</evidence>
<dbReference type="Proteomes" id="UP001596119">
    <property type="component" value="Unassembled WGS sequence"/>
</dbReference>
<evidence type="ECO:0000256" key="1">
    <source>
        <dbReference type="ARBA" id="ARBA00022630"/>
    </source>
</evidence>
<dbReference type="CDD" id="cd01094">
    <property type="entry name" value="Alkanesulfonate_monoxygenase"/>
    <property type="match status" value="1"/>
</dbReference>
<keyword evidence="4" id="KW-0503">Monooxygenase</keyword>
<evidence type="ECO:0000313" key="6">
    <source>
        <dbReference type="EMBL" id="MFC5947282.1"/>
    </source>
</evidence>